<evidence type="ECO:0000313" key="2">
    <source>
        <dbReference type="EMBL" id="GGE28693.1"/>
    </source>
</evidence>
<comment type="caution">
    <text evidence="2">The sequence shown here is derived from an EMBL/GenBank/DDBJ whole genome shotgun (WGS) entry which is preliminary data.</text>
</comment>
<organism evidence="2 3">
    <name type="scientific">Primorskyibacter flagellatus</name>
    <dbReference type="NCBI Taxonomy" id="1387277"/>
    <lineage>
        <taxon>Bacteria</taxon>
        <taxon>Pseudomonadati</taxon>
        <taxon>Pseudomonadota</taxon>
        <taxon>Alphaproteobacteria</taxon>
        <taxon>Rhodobacterales</taxon>
        <taxon>Roseobacteraceae</taxon>
        <taxon>Primorskyibacter</taxon>
    </lineage>
</organism>
<proteinExistence type="predicted"/>
<sequence length="168" mass="18173">MSGCSGGGKSTLLAELVARGYRTVAEPGRRIVTEELKGSGASLPWADPEAFARRAVEMALADRAALEPDGDIFFDRGLIDAAAALEHSAGVPVERTLAGQARFHQQVFLVPPWPEIYETDPDRRHGYDAAVDEHDRLLAVYERLGYTAVLLPKTGVAARADFVLSRLA</sequence>
<dbReference type="AlphaFoldDB" id="A0A917A5E5"/>
<dbReference type="Pfam" id="PF13521">
    <property type="entry name" value="AAA_28"/>
    <property type="match status" value="1"/>
</dbReference>
<dbReference type="Proteomes" id="UP000612855">
    <property type="component" value="Unassembled WGS sequence"/>
</dbReference>
<feature type="domain" description="NadR/Ttd14 AAA" evidence="1">
    <location>
        <begin position="1"/>
        <end position="159"/>
    </location>
</feature>
<gene>
    <name evidence="2" type="ORF">GCM10011360_16060</name>
</gene>
<protein>
    <submittedName>
        <fullName evidence="2">ATPase</fullName>
    </submittedName>
</protein>
<evidence type="ECO:0000259" key="1">
    <source>
        <dbReference type="Pfam" id="PF13521"/>
    </source>
</evidence>
<dbReference type="EMBL" id="BMFJ01000001">
    <property type="protein sequence ID" value="GGE28693.1"/>
    <property type="molecule type" value="Genomic_DNA"/>
</dbReference>
<dbReference type="InterPro" id="IPR038727">
    <property type="entry name" value="NadR/Ttd14_AAA_dom"/>
</dbReference>
<name>A0A917A5E5_9RHOB</name>
<evidence type="ECO:0000313" key="3">
    <source>
        <dbReference type="Proteomes" id="UP000612855"/>
    </source>
</evidence>
<dbReference type="SUPFAM" id="SSF52540">
    <property type="entry name" value="P-loop containing nucleoside triphosphate hydrolases"/>
    <property type="match status" value="1"/>
</dbReference>
<dbReference type="Gene3D" id="3.40.50.300">
    <property type="entry name" value="P-loop containing nucleotide triphosphate hydrolases"/>
    <property type="match status" value="1"/>
</dbReference>
<keyword evidence="3" id="KW-1185">Reference proteome</keyword>
<dbReference type="InterPro" id="IPR027417">
    <property type="entry name" value="P-loop_NTPase"/>
</dbReference>
<accession>A0A917A5E5</accession>
<reference evidence="3" key="1">
    <citation type="journal article" date="2019" name="Int. J. Syst. Evol. Microbiol.">
        <title>The Global Catalogue of Microorganisms (GCM) 10K type strain sequencing project: providing services to taxonomists for standard genome sequencing and annotation.</title>
        <authorList>
            <consortium name="The Broad Institute Genomics Platform"/>
            <consortium name="The Broad Institute Genome Sequencing Center for Infectious Disease"/>
            <person name="Wu L."/>
            <person name="Ma J."/>
        </authorList>
    </citation>
    <scope>NUCLEOTIDE SEQUENCE [LARGE SCALE GENOMIC DNA]</scope>
    <source>
        <strain evidence="3">CGMCC 1.12664</strain>
    </source>
</reference>
<dbReference type="RefSeq" id="WP_229737479.1">
    <property type="nucleotide sequence ID" value="NZ_BMFJ01000001.1"/>
</dbReference>